<name>A0A840QEW2_9PSEU</name>
<comment type="caution">
    <text evidence="2">The sequence shown here is derived from an EMBL/GenBank/DDBJ whole genome shotgun (WGS) entry which is preliminary data.</text>
</comment>
<dbReference type="SUPFAM" id="SSF50370">
    <property type="entry name" value="Ricin B-like lectins"/>
    <property type="match status" value="1"/>
</dbReference>
<organism evidence="2 3">
    <name type="scientific">Saccharopolyspora phatthalungensis</name>
    <dbReference type="NCBI Taxonomy" id="664693"/>
    <lineage>
        <taxon>Bacteria</taxon>
        <taxon>Bacillati</taxon>
        <taxon>Actinomycetota</taxon>
        <taxon>Actinomycetes</taxon>
        <taxon>Pseudonocardiales</taxon>
        <taxon>Pseudonocardiaceae</taxon>
        <taxon>Saccharopolyspora</taxon>
    </lineage>
</organism>
<evidence type="ECO:0000259" key="1">
    <source>
        <dbReference type="SMART" id="SM00458"/>
    </source>
</evidence>
<dbReference type="SMART" id="SM00458">
    <property type="entry name" value="RICIN"/>
    <property type="match status" value="1"/>
</dbReference>
<dbReference type="InterPro" id="IPR035992">
    <property type="entry name" value="Ricin_B-like_lectins"/>
</dbReference>
<dbReference type="Proteomes" id="UP000584374">
    <property type="component" value="Unassembled WGS sequence"/>
</dbReference>
<feature type="domain" description="Ricin B lectin" evidence="1">
    <location>
        <begin position="44"/>
        <end position="169"/>
    </location>
</feature>
<dbReference type="CDD" id="cd00161">
    <property type="entry name" value="beta-trefoil_Ricin-like"/>
    <property type="match status" value="1"/>
</dbReference>
<dbReference type="EMBL" id="JACHIW010000002">
    <property type="protein sequence ID" value="MBB5159354.1"/>
    <property type="molecule type" value="Genomic_DNA"/>
</dbReference>
<evidence type="ECO:0000313" key="3">
    <source>
        <dbReference type="Proteomes" id="UP000584374"/>
    </source>
</evidence>
<accession>A0A840QEW2</accession>
<dbReference type="RefSeq" id="WP_184731698.1">
    <property type="nucleotide sequence ID" value="NZ_JACHIW010000002.1"/>
</dbReference>
<dbReference type="AlphaFoldDB" id="A0A840QEW2"/>
<gene>
    <name evidence="2" type="ORF">BJ970_006953</name>
</gene>
<evidence type="ECO:0000313" key="2">
    <source>
        <dbReference type="EMBL" id="MBB5159354.1"/>
    </source>
</evidence>
<protein>
    <recommendedName>
        <fullName evidence="1">Ricin B lectin domain-containing protein</fullName>
    </recommendedName>
</protein>
<reference evidence="2 3" key="1">
    <citation type="submission" date="2020-08" db="EMBL/GenBank/DDBJ databases">
        <title>Sequencing the genomes of 1000 actinobacteria strains.</title>
        <authorList>
            <person name="Klenk H.-P."/>
        </authorList>
    </citation>
    <scope>NUCLEOTIDE SEQUENCE [LARGE SCALE GENOMIC DNA]</scope>
    <source>
        <strain evidence="2 3">DSM 45584</strain>
    </source>
</reference>
<keyword evidence="3" id="KW-1185">Reference proteome</keyword>
<sequence>MTRSALGRVVAALIAMAFVVGGGFVASSAGATAGQPTKAESALAGFLIVSRMNGLCLEVRGDNVGDGGAVAMLGCTGRNNQRWSRSGSQYRNDHSGKCLDLNSNNGATGAGLNQWTCGDIPAQRWTFTGSEFRNQNNKCLTVPAGNRWDGAAVVMWDCVGAADQQWQIG</sequence>
<dbReference type="Gene3D" id="2.80.10.50">
    <property type="match status" value="2"/>
</dbReference>
<dbReference type="PROSITE" id="PS50231">
    <property type="entry name" value="RICIN_B_LECTIN"/>
    <property type="match status" value="1"/>
</dbReference>
<dbReference type="InterPro" id="IPR000772">
    <property type="entry name" value="Ricin_B_lectin"/>
</dbReference>
<dbReference type="Pfam" id="PF00652">
    <property type="entry name" value="Ricin_B_lectin"/>
    <property type="match status" value="1"/>
</dbReference>
<proteinExistence type="predicted"/>